<dbReference type="eggNOG" id="KOG2493">
    <property type="taxonomic scope" value="Eukaryota"/>
</dbReference>
<comment type="function">
    <text evidence="7">Sodium-phosphate symporter.</text>
</comment>
<evidence type="ECO:0000313" key="10">
    <source>
        <dbReference type="Proteomes" id="UP000019471"/>
    </source>
</evidence>
<dbReference type="EMBL" id="AMGX01000047">
    <property type="protein sequence ID" value="EXJ53413.1"/>
    <property type="molecule type" value="Genomic_DNA"/>
</dbReference>
<feature type="transmembrane region" description="Helical" evidence="7">
    <location>
        <begin position="437"/>
        <end position="457"/>
    </location>
</feature>
<evidence type="ECO:0000256" key="1">
    <source>
        <dbReference type="ARBA" id="ARBA00004141"/>
    </source>
</evidence>
<keyword evidence="3 7" id="KW-0592">Phosphate transport</keyword>
<dbReference type="GO" id="GO:0005315">
    <property type="term" value="F:phosphate transmembrane transporter activity"/>
    <property type="evidence" value="ECO:0007669"/>
    <property type="project" value="InterPro"/>
</dbReference>
<sequence length="562" mass="61498">MILHAYDYIFALGVMFAFFDAWNIGANDVANSFATSVSSRSLTMRQAIAIATVMELAGAIGAGARVAETIRTKIIDPNLFKQDPAVLMLGMVCALVGSSSYVFMATKLGLPVSTTHSIMGGVIGMGFATVGASEINWGWNGVATVFTAWGTAPGIAAVFGATVFLITKYGVMLRKNPVRNAFFSIPAYFVVTGSLIAMLIIWKGASSRLNSLSDGEIIGCIIGTGFGVGLLVIIFFLPYLWVKVVRDDWQINWHYIPLGPFLLRRSKDIPPKPDNVSSIQNYYRGHLTRQELDCRNHQQDVEANTNQGHENAKEHKGSPQPLESPSYTIVGPKPDGKWYTHSVLWWALKKAFWHGIDQDVIDAQKKRNILSGDVEEMHARAAHYDNKAEYMYSFLQVMTASAASFTHGANDVSNAVGPFATIFYIWQNGNIDKSSPVPTWILAFGGMSIVLGLYMYGYNIMRNLGNRITLHSPSRGFSMELGAAITVIIATRLKIPISTTQCISGATVAVGLCNGNWRSVNWRMVAWIYAGWIFTLPITGLISGCLMAIIINAPQYGHSVHA</sequence>
<evidence type="ECO:0000256" key="6">
    <source>
        <dbReference type="ARBA" id="ARBA00023136"/>
    </source>
</evidence>
<dbReference type="AlphaFoldDB" id="W9VD84"/>
<dbReference type="OrthoDB" id="260807at2759"/>
<evidence type="ECO:0000256" key="4">
    <source>
        <dbReference type="ARBA" id="ARBA00022692"/>
    </source>
</evidence>
<dbReference type="Proteomes" id="UP000019471">
    <property type="component" value="Unassembled WGS sequence"/>
</dbReference>
<feature type="region of interest" description="Disordered" evidence="8">
    <location>
        <begin position="306"/>
        <end position="327"/>
    </location>
</feature>
<keyword evidence="5 7" id="KW-1133">Transmembrane helix</keyword>
<dbReference type="RefSeq" id="XP_007752103.1">
    <property type="nucleotide sequence ID" value="XM_007753913.1"/>
</dbReference>
<evidence type="ECO:0000256" key="7">
    <source>
        <dbReference type="RuleBase" id="RU363058"/>
    </source>
</evidence>
<dbReference type="InterPro" id="IPR001204">
    <property type="entry name" value="Phos_transporter"/>
</dbReference>
<keyword evidence="4 7" id="KW-0812">Transmembrane</keyword>
<feature type="transmembrane region" description="Helical" evidence="7">
    <location>
        <begin position="185"/>
        <end position="205"/>
    </location>
</feature>
<keyword evidence="10" id="KW-1185">Reference proteome</keyword>
<protein>
    <recommendedName>
        <fullName evidence="7">Phosphate transporter</fullName>
    </recommendedName>
</protein>
<dbReference type="PANTHER" id="PTHR11101:SF80">
    <property type="entry name" value="PHOSPHATE TRANSPORTER"/>
    <property type="match status" value="1"/>
</dbReference>
<dbReference type="PANTHER" id="PTHR11101">
    <property type="entry name" value="PHOSPHATE TRANSPORTER"/>
    <property type="match status" value="1"/>
</dbReference>
<accession>W9VD84</accession>
<dbReference type="GO" id="GO:0016020">
    <property type="term" value="C:membrane"/>
    <property type="evidence" value="ECO:0007669"/>
    <property type="project" value="UniProtKB-SubCell"/>
</dbReference>
<dbReference type="HOGENOM" id="CLU_015355_3_0_1"/>
<keyword evidence="6 7" id="KW-0472">Membrane</keyword>
<reference evidence="9 10" key="1">
    <citation type="submission" date="2013-03" db="EMBL/GenBank/DDBJ databases">
        <title>The Genome Sequence of Cladophialophora psammophila CBS 110553.</title>
        <authorList>
            <consortium name="The Broad Institute Genomics Platform"/>
            <person name="Cuomo C."/>
            <person name="de Hoog S."/>
            <person name="Gorbushina A."/>
            <person name="Walker B."/>
            <person name="Young S.K."/>
            <person name="Zeng Q."/>
            <person name="Gargeya S."/>
            <person name="Fitzgerald M."/>
            <person name="Haas B."/>
            <person name="Abouelleil A."/>
            <person name="Allen A.W."/>
            <person name="Alvarado L."/>
            <person name="Arachchi H.M."/>
            <person name="Berlin A.M."/>
            <person name="Chapman S.B."/>
            <person name="Gainer-Dewar J."/>
            <person name="Goldberg J."/>
            <person name="Griggs A."/>
            <person name="Gujja S."/>
            <person name="Hansen M."/>
            <person name="Howarth C."/>
            <person name="Imamovic A."/>
            <person name="Ireland A."/>
            <person name="Larimer J."/>
            <person name="McCowan C."/>
            <person name="Murphy C."/>
            <person name="Pearson M."/>
            <person name="Poon T.W."/>
            <person name="Priest M."/>
            <person name="Roberts A."/>
            <person name="Saif S."/>
            <person name="Shea T."/>
            <person name="Sisk P."/>
            <person name="Sykes S."/>
            <person name="Wortman J."/>
            <person name="Nusbaum C."/>
            <person name="Birren B."/>
        </authorList>
    </citation>
    <scope>NUCLEOTIDE SEQUENCE [LARGE SCALE GENOMIC DNA]</scope>
    <source>
        <strain evidence="9 10">CBS 110553</strain>
    </source>
</reference>
<comment type="similarity">
    <text evidence="7">Belongs to the inorganic phosphate transporter (PiT) (TC 2.A.20) family.</text>
</comment>
<proteinExistence type="inferred from homology"/>
<dbReference type="STRING" id="1182543.W9VD84"/>
<gene>
    <name evidence="9" type="ORF">A1O5_13347</name>
</gene>
<name>W9VD84_9EURO</name>
<dbReference type="GeneID" id="19198030"/>
<evidence type="ECO:0000256" key="8">
    <source>
        <dbReference type="SAM" id="MobiDB-lite"/>
    </source>
</evidence>
<feature type="transmembrane region" description="Helical" evidence="7">
    <location>
        <begin position="142"/>
        <end position="165"/>
    </location>
</feature>
<evidence type="ECO:0000256" key="3">
    <source>
        <dbReference type="ARBA" id="ARBA00022592"/>
    </source>
</evidence>
<evidence type="ECO:0000256" key="5">
    <source>
        <dbReference type="ARBA" id="ARBA00022989"/>
    </source>
</evidence>
<comment type="subcellular location">
    <subcellularLocation>
        <location evidence="1 7">Membrane</location>
        <topology evidence="1 7">Multi-pass membrane protein</topology>
    </subcellularLocation>
</comment>
<dbReference type="PROSITE" id="PS50096">
    <property type="entry name" value="IQ"/>
    <property type="match status" value="1"/>
</dbReference>
<keyword evidence="2 7" id="KW-0813">Transport</keyword>
<feature type="transmembrane region" description="Helical" evidence="7">
    <location>
        <begin position="44"/>
        <end position="64"/>
    </location>
</feature>
<dbReference type="GO" id="GO:0035435">
    <property type="term" value="P:phosphate ion transmembrane transport"/>
    <property type="evidence" value="ECO:0007669"/>
    <property type="project" value="TreeGrafter"/>
</dbReference>
<feature type="transmembrane region" description="Helical" evidence="7">
    <location>
        <begin position="110"/>
        <end position="130"/>
    </location>
</feature>
<feature type="transmembrane region" description="Helical" evidence="7">
    <location>
        <begin position="526"/>
        <end position="551"/>
    </location>
</feature>
<organism evidence="9 10">
    <name type="scientific">Cladophialophora psammophila CBS 110553</name>
    <dbReference type="NCBI Taxonomy" id="1182543"/>
    <lineage>
        <taxon>Eukaryota</taxon>
        <taxon>Fungi</taxon>
        <taxon>Dikarya</taxon>
        <taxon>Ascomycota</taxon>
        <taxon>Pezizomycotina</taxon>
        <taxon>Eurotiomycetes</taxon>
        <taxon>Chaetothyriomycetidae</taxon>
        <taxon>Chaetothyriales</taxon>
        <taxon>Herpotrichiellaceae</taxon>
        <taxon>Cladophialophora</taxon>
    </lineage>
</organism>
<comment type="caution">
    <text evidence="9">The sequence shown here is derived from an EMBL/GenBank/DDBJ whole genome shotgun (WGS) entry which is preliminary data.</text>
</comment>
<dbReference type="Pfam" id="PF01384">
    <property type="entry name" value="PHO4"/>
    <property type="match status" value="1"/>
</dbReference>
<feature type="transmembrane region" description="Helical" evidence="7">
    <location>
        <begin position="5"/>
        <end position="24"/>
    </location>
</feature>
<evidence type="ECO:0000313" key="9">
    <source>
        <dbReference type="EMBL" id="EXJ53413.1"/>
    </source>
</evidence>
<evidence type="ECO:0000256" key="2">
    <source>
        <dbReference type="ARBA" id="ARBA00022448"/>
    </source>
</evidence>
<feature type="transmembrane region" description="Helical" evidence="7">
    <location>
        <begin position="85"/>
        <end position="104"/>
    </location>
</feature>
<feature type="transmembrane region" description="Helical" evidence="7">
    <location>
        <begin position="217"/>
        <end position="241"/>
    </location>
</feature>